<proteinExistence type="predicted"/>
<dbReference type="AlphaFoldDB" id="A0A6A5R2M9"/>
<feature type="domain" description="Peptidase S33 tripeptidyl aminopeptidase-like C-terminal" evidence="1">
    <location>
        <begin position="160"/>
        <end position="243"/>
    </location>
</feature>
<sequence>MFPDSVGHMVVDGVIDATEYYHDPAEAEYISLADETFARANRRYNSSLNSMIGFTSSSIYHLGTVPVFNSGWPRTSLVLKGSYEGNVTQATALLQAGGSIAAGLSIAPEANLGIRAADRTARVHNLEEYQPYLDKILESSKIIGDISAYAQMAVLQWNSSAIEVYNGDFRVKTKTGVLVASNTSDPLAPLAAGKRLSGLVEGSSLLINNGCGHTVLSQASICTIKHIRAYFVSDVLPTTNTVCEPDIPLFSTNITLADILTKSEAEPQ</sequence>
<evidence type="ECO:0000259" key="1">
    <source>
        <dbReference type="Pfam" id="PF08386"/>
    </source>
</evidence>
<dbReference type="Proteomes" id="UP000800096">
    <property type="component" value="Unassembled WGS sequence"/>
</dbReference>
<dbReference type="OrthoDB" id="425534at2759"/>
<reference evidence="2" key="1">
    <citation type="journal article" date="2020" name="Stud. Mycol.">
        <title>101 Dothideomycetes genomes: a test case for predicting lifestyles and emergence of pathogens.</title>
        <authorList>
            <person name="Haridas S."/>
            <person name="Albert R."/>
            <person name="Binder M."/>
            <person name="Bloem J."/>
            <person name="Labutti K."/>
            <person name="Salamov A."/>
            <person name="Andreopoulos B."/>
            <person name="Baker S."/>
            <person name="Barry K."/>
            <person name="Bills G."/>
            <person name="Bluhm B."/>
            <person name="Cannon C."/>
            <person name="Castanera R."/>
            <person name="Culley D."/>
            <person name="Daum C."/>
            <person name="Ezra D."/>
            <person name="Gonzalez J."/>
            <person name="Henrissat B."/>
            <person name="Kuo A."/>
            <person name="Liang C."/>
            <person name="Lipzen A."/>
            <person name="Lutzoni F."/>
            <person name="Magnuson J."/>
            <person name="Mondo S."/>
            <person name="Nolan M."/>
            <person name="Ohm R."/>
            <person name="Pangilinan J."/>
            <person name="Park H.-J."/>
            <person name="Ramirez L."/>
            <person name="Alfaro M."/>
            <person name="Sun H."/>
            <person name="Tritt A."/>
            <person name="Yoshinaga Y."/>
            <person name="Zwiers L.-H."/>
            <person name="Turgeon B."/>
            <person name="Goodwin S."/>
            <person name="Spatafora J."/>
            <person name="Crous P."/>
            <person name="Grigoriev I."/>
        </authorList>
    </citation>
    <scope>NUCLEOTIDE SEQUENCE</scope>
    <source>
        <strain evidence="2">HMLAC05119</strain>
    </source>
</reference>
<keyword evidence="3" id="KW-1185">Reference proteome</keyword>
<accession>A0A6A5R2M9</accession>
<evidence type="ECO:0000313" key="2">
    <source>
        <dbReference type="EMBL" id="KAF1921234.1"/>
    </source>
</evidence>
<dbReference type="Pfam" id="PF08386">
    <property type="entry name" value="Abhydrolase_4"/>
    <property type="match status" value="1"/>
</dbReference>
<evidence type="ECO:0000313" key="3">
    <source>
        <dbReference type="Proteomes" id="UP000800096"/>
    </source>
</evidence>
<dbReference type="InterPro" id="IPR013595">
    <property type="entry name" value="Pept_S33_TAP-like_C"/>
</dbReference>
<protein>
    <recommendedName>
        <fullName evidence="1">Peptidase S33 tripeptidyl aminopeptidase-like C-terminal domain-containing protein</fullName>
    </recommendedName>
</protein>
<name>A0A6A5R2M9_AMPQU</name>
<gene>
    <name evidence="2" type="ORF">BDU57DRAFT_534940</name>
</gene>
<dbReference type="EMBL" id="ML979132">
    <property type="protein sequence ID" value="KAF1921234.1"/>
    <property type="molecule type" value="Genomic_DNA"/>
</dbReference>
<organism evidence="2 3">
    <name type="scientific">Ampelomyces quisqualis</name>
    <name type="common">Powdery mildew agent</name>
    <dbReference type="NCBI Taxonomy" id="50730"/>
    <lineage>
        <taxon>Eukaryota</taxon>
        <taxon>Fungi</taxon>
        <taxon>Dikarya</taxon>
        <taxon>Ascomycota</taxon>
        <taxon>Pezizomycotina</taxon>
        <taxon>Dothideomycetes</taxon>
        <taxon>Pleosporomycetidae</taxon>
        <taxon>Pleosporales</taxon>
        <taxon>Pleosporineae</taxon>
        <taxon>Phaeosphaeriaceae</taxon>
        <taxon>Ampelomyces</taxon>
    </lineage>
</organism>